<dbReference type="EMBL" id="PQ015379">
    <property type="protein sequence ID" value="XDJ15014.1"/>
    <property type="molecule type" value="Genomic_DNA"/>
</dbReference>
<evidence type="ECO:0000313" key="1">
    <source>
        <dbReference type="EMBL" id="XDJ15014.1"/>
    </source>
</evidence>
<reference evidence="1" key="1">
    <citation type="submission" date="2024-07" db="EMBL/GenBank/DDBJ databases">
        <authorList>
            <person name="Bringhurst R.M."/>
            <person name="Homer T.E."/>
        </authorList>
    </citation>
    <scope>NUCLEOTIDE SEQUENCE</scope>
</reference>
<protein>
    <submittedName>
        <fullName evidence="1">Uncharacterized protein</fullName>
    </submittedName>
</protein>
<organism evidence="1">
    <name type="scientific">Pseudomonas phage HRDY3</name>
    <dbReference type="NCBI Taxonomy" id="3236930"/>
    <lineage>
        <taxon>Viruses</taxon>
    </lineage>
</organism>
<sequence length="117" mass="13236">MTHPNEERYQEILEKIVKIADESFPVKCAGQFTRGSSQGEDGQPKWHVGIIIVRAEDHEVMCCVRLWLDDGKFEAVSPAMPGTEDAEHCSKIQAALRAAHFVVCRDEIEVTERELIQ</sequence>
<accession>A0AB39CDE4</accession>
<name>A0AB39CDE4_9VIRU</name>
<proteinExistence type="predicted"/>